<dbReference type="Proteomes" id="UP000282002">
    <property type="component" value="Chromosome"/>
</dbReference>
<dbReference type="InterPro" id="IPR003593">
    <property type="entry name" value="AAA+_ATPase"/>
</dbReference>
<evidence type="ECO:0000256" key="5">
    <source>
        <dbReference type="ARBA" id="ARBA00037066"/>
    </source>
</evidence>
<evidence type="ECO:0000256" key="1">
    <source>
        <dbReference type="ARBA" id="ARBA00022448"/>
    </source>
</evidence>
<evidence type="ECO:0000259" key="6">
    <source>
        <dbReference type="PROSITE" id="PS50893"/>
    </source>
</evidence>
<dbReference type="CDD" id="cd03214">
    <property type="entry name" value="ABC_Iron-Siderophores_B12_Hemin"/>
    <property type="match status" value="1"/>
</dbReference>
<dbReference type="GO" id="GO:0005524">
    <property type="term" value="F:ATP binding"/>
    <property type="evidence" value="ECO:0007669"/>
    <property type="project" value="UniProtKB-KW"/>
</dbReference>
<dbReference type="Gene3D" id="3.40.50.300">
    <property type="entry name" value="P-loop containing nucleotide triphosphate hydrolases"/>
    <property type="match status" value="1"/>
</dbReference>
<keyword evidence="3 7" id="KW-0067">ATP-binding</keyword>
<dbReference type="KEGG" id="taw:EI545_02090"/>
<dbReference type="InterPro" id="IPR027417">
    <property type="entry name" value="P-loop_NTPase"/>
</dbReference>
<evidence type="ECO:0000256" key="2">
    <source>
        <dbReference type="ARBA" id="ARBA00022741"/>
    </source>
</evidence>
<name>A0A3S8U2F2_9RHOB</name>
<accession>A0A3S8U2F2</accession>
<keyword evidence="1" id="KW-0813">Transport</keyword>
<protein>
    <submittedName>
        <fullName evidence="7">Heme ABC transporter ATP-binding protein</fullName>
    </submittedName>
</protein>
<proteinExistence type="predicted"/>
<dbReference type="Pfam" id="PF00005">
    <property type="entry name" value="ABC_tran"/>
    <property type="match status" value="1"/>
</dbReference>
<keyword evidence="8" id="KW-1185">Reference proteome</keyword>
<dbReference type="EMBL" id="CP034328">
    <property type="protein sequence ID" value="AZL57738.1"/>
    <property type="molecule type" value="Genomic_DNA"/>
</dbReference>
<evidence type="ECO:0000256" key="4">
    <source>
        <dbReference type="ARBA" id="ARBA00022967"/>
    </source>
</evidence>
<feature type="domain" description="ABC transporter" evidence="6">
    <location>
        <begin position="2"/>
        <end position="238"/>
    </location>
</feature>
<organism evidence="7 8">
    <name type="scientific">Tabrizicola piscis</name>
    <dbReference type="NCBI Taxonomy" id="2494374"/>
    <lineage>
        <taxon>Bacteria</taxon>
        <taxon>Pseudomonadati</taxon>
        <taxon>Pseudomonadota</taxon>
        <taxon>Alphaproteobacteria</taxon>
        <taxon>Rhodobacterales</taxon>
        <taxon>Paracoccaceae</taxon>
        <taxon>Tabrizicola</taxon>
    </lineage>
</organism>
<dbReference type="NCBIfam" id="NF010068">
    <property type="entry name" value="PRK13548.1"/>
    <property type="match status" value="1"/>
</dbReference>
<comment type="function">
    <text evidence="5">Part of the ABC transporter complex HmuTUV involved in hemin import. Responsible for energy coupling to the transport system.</text>
</comment>
<dbReference type="AlphaFoldDB" id="A0A3S8U2F2"/>
<sequence length="285" mass="30370">MLEIEDLHVRLGRRTVLDGISLQARAGEVLAICGANGAGKSTLLKAVLGEVPATGRVRLNGYNVAQTRLSDLARIRAVLPQDTEVAFTFTLGEIVAMGLEAGDFFDRPEVLTEALHAVGLAGHTDHTFHTLSGGERQRGQLARALAQVWGPVGPQGPRWLLLDEPVASLDLGHQLQVMRLARGFADAGGGVVAVMHDLNLSAMFADRIAFLIDGRLSAIGPPSIVLTPHLLERAYGCRIALNGIPTKEPWILPQTCEASAGDGGHNVLSIYPLSADSRTDSRFPT</sequence>
<evidence type="ECO:0000256" key="3">
    <source>
        <dbReference type="ARBA" id="ARBA00022840"/>
    </source>
</evidence>
<reference evidence="7 8" key="1">
    <citation type="submission" date="2018-12" db="EMBL/GenBank/DDBJ databases">
        <title>Complete genome sequencing of Tabrizicola sp. K13M18.</title>
        <authorList>
            <person name="Bae J.-W."/>
        </authorList>
    </citation>
    <scope>NUCLEOTIDE SEQUENCE [LARGE SCALE GENOMIC DNA]</scope>
    <source>
        <strain evidence="7 8">K13M18</strain>
    </source>
</reference>
<evidence type="ECO:0000313" key="7">
    <source>
        <dbReference type="EMBL" id="AZL57738.1"/>
    </source>
</evidence>
<dbReference type="SUPFAM" id="SSF52540">
    <property type="entry name" value="P-loop containing nucleoside triphosphate hydrolases"/>
    <property type="match status" value="1"/>
</dbReference>
<gene>
    <name evidence="7" type="ORF">EI545_02090</name>
</gene>
<keyword evidence="4" id="KW-1278">Translocase</keyword>
<evidence type="ECO:0000313" key="8">
    <source>
        <dbReference type="Proteomes" id="UP000282002"/>
    </source>
</evidence>
<dbReference type="GO" id="GO:0016887">
    <property type="term" value="F:ATP hydrolysis activity"/>
    <property type="evidence" value="ECO:0007669"/>
    <property type="project" value="InterPro"/>
</dbReference>
<dbReference type="SMART" id="SM00382">
    <property type="entry name" value="AAA"/>
    <property type="match status" value="1"/>
</dbReference>
<dbReference type="InterPro" id="IPR003439">
    <property type="entry name" value="ABC_transporter-like_ATP-bd"/>
</dbReference>
<dbReference type="PANTHER" id="PTHR42794:SF1">
    <property type="entry name" value="HEMIN IMPORT ATP-BINDING PROTEIN HMUV"/>
    <property type="match status" value="1"/>
</dbReference>
<dbReference type="PANTHER" id="PTHR42794">
    <property type="entry name" value="HEMIN IMPORT ATP-BINDING PROTEIN HMUV"/>
    <property type="match status" value="1"/>
</dbReference>
<dbReference type="OrthoDB" id="9805601at2"/>
<dbReference type="PROSITE" id="PS50893">
    <property type="entry name" value="ABC_TRANSPORTER_2"/>
    <property type="match status" value="1"/>
</dbReference>
<dbReference type="RefSeq" id="WP_125323939.1">
    <property type="nucleotide sequence ID" value="NZ_CP034328.1"/>
</dbReference>
<keyword evidence="2" id="KW-0547">Nucleotide-binding</keyword>